<dbReference type="STRING" id="376427.SAMN04487954_10660"/>
<reference evidence="2 3" key="1">
    <citation type="submission" date="2016-10" db="EMBL/GenBank/DDBJ databases">
        <authorList>
            <person name="de Groot N.N."/>
        </authorList>
    </citation>
    <scope>NUCLEOTIDE SEQUENCE [LARGE SCALE GENOMIC DNA]</scope>
    <source>
        <strain evidence="2 3">CGMCC 1.6133</strain>
    </source>
</reference>
<protein>
    <submittedName>
        <fullName evidence="2">Uncharacterized protein</fullName>
    </submittedName>
</protein>
<dbReference type="EMBL" id="FNES01000006">
    <property type="protein sequence ID" value="SDJ60100.1"/>
    <property type="molecule type" value="Genomic_DNA"/>
</dbReference>
<dbReference type="RefSeq" id="WP_023007106.1">
    <property type="nucleotide sequence ID" value="NZ_FNES01000006.1"/>
</dbReference>
<evidence type="ECO:0000256" key="1">
    <source>
        <dbReference type="SAM" id="MobiDB-lite"/>
    </source>
</evidence>
<feature type="region of interest" description="Disordered" evidence="1">
    <location>
        <begin position="100"/>
        <end position="124"/>
    </location>
</feature>
<dbReference type="AlphaFoldDB" id="A0A1G8V4K1"/>
<keyword evidence="3" id="KW-1185">Reference proteome</keyword>
<feature type="compositionally biased region" description="Basic and acidic residues" evidence="1">
    <location>
        <begin position="101"/>
        <end position="118"/>
    </location>
</feature>
<organism evidence="2 3">
    <name type="scientific">Billgrantia gudaonensis</name>
    <dbReference type="NCBI Taxonomy" id="376427"/>
    <lineage>
        <taxon>Bacteria</taxon>
        <taxon>Pseudomonadati</taxon>
        <taxon>Pseudomonadota</taxon>
        <taxon>Gammaproteobacteria</taxon>
        <taxon>Oceanospirillales</taxon>
        <taxon>Halomonadaceae</taxon>
        <taxon>Billgrantia</taxon>
    </lineage>
</organism>
<proteinExistence type="predicted"/>
<accession>A0A1G8V4K1</accession>
<gene>
    <name evidence="2" type="ORF">SAMN04487954_10660</name>
</gene>
<evidence type="ECO:0000313" key="3">
    <source>
        <dbReference type="Proteomes" id="UP000198525"/>
    </source>
</evidence>
<dbReference type="Proteomes" id="UP000198525">
    <property type="component" value="Unassembled WGS sequence"/>
</dbReference>
<sequence>MLNRLCHRLGHLILLLLIAQGLVMSGIGEIRAHGLVDSAAVEHSLQGELQAVHGHAHGHAHVSTDHQPLPHDSGSHFHETAGRVTDGIVVAPLIPSTIRRQQRDGRPLRRAFRLERPPRPVIAA</sequence>
<name>A0A1G8V4K1_9GAMM</name>
<evidence type="ECO:0000313" key="2">
    <source>
        <dbReference type="EMBL" id="SDJ60100.1"/>
    </source>
</evidence>
<dbReference type="OrthoDB" id="6169159at2"/>